<organism evidence="1 2">
    <name type="scientific">Devosia geojensis</name>
    <dbReference type="NCBI Taxonomy" id="443610"/>
    <lineage>
        <taxon>Bacteria</taxon>
        <taxon>Pseudomonadati</taxon>
        <taxon>Pseudomonadota</taxon>
        <taxon>Alphaproteobacteria</taxon>
        <taxon>Hyphomicrobiales</taxon>
        <taxon>Devosiaceae</taxon>
        <taxon>Devosia</taxon>
    </lineage>
</organism>
<protein>
    <submittedName>
        <fullName evidence="1">Uncharacterized protein</fullName>
    </submittedName>
</protein>
<accession>A0A0F5FI02</accession>
<gene>
    <name evidence="1" type="ORF">VE25_18765</name>
</gene>
<comment type="caution">
    <text evidence="1">The sequence shown here is derived from an EMBL/GenBank/DDBJ whole genome shotgun (WGS) entry which is preliminary data.</text>
</comment>
<keyword evidence="2" id="KW-1185">Reference proteome</keyword>
<dbReference type="Proteomes" id="UP000033632">
    <property type="component" value="Unassembled WGS sequence"/>
</dbReference>
<evidence type="ECO:0000313" key="2">
    <source>
        <dbReference type="Proteomes" id="UP000033632"/>
    </source>
</evidence>
<proteinExistence type="predicted"/>
<reference evidence="1 2" key="1">
    <citation type="submission" date="2015-03" db="EMBL/GenBank/DDBJ databases">
        <authorList>
            <person name="Hassan Y.I."/>
            <person name="Lepp D."/>
            <person name="Li X.-Z."/>
            <person name="Zhou T."/>
        </authorList>
    </citation>
    <scope>NUCLEOTIDE SEQUENCE [LARGE SCALE GENOMIC DNA]</scope>
    <source>
        <strain evidence="1 2">BD-c194</strain>
    </source>
</reference>
<name>A0A0F5FI02_9HYPH</name>
<evidence type="ECO:0000313" key="1">
    <source>
        <dbReference type="EMBL" id="KKB08433.1"/>
    </source>
</evidence>
<dbReference type="AlphaFoldDB" id="A0A0F5FI02"/>
<sequence length="71" mass="8175">MFQILSSNCSVNSNINPFFYEPVAQGMNCQQAIPNQHSVLLQRFLTSVREMDLVNKDGYFCFFSPESSYQI</sequence>
<dbReference type="EMBL" id="JZEX01000162">
    <property type="protein sequence ID" value="KKB08433.1"/>
    <property type="molecule type" value="Genomic_DNA"/>
</dbReference>